<evidence type="ECO:0000256" key="9">
    <source>
        <dbReference type="ARBA" id="ARBA00023125"/>
    </source>
</evidence>
<evidence type="ECO:0000256" key="10">
    <source>
        <dbReference type="ARBA" id="ARBA00023172"/>
    </source>
</evidence>
<feature type="active site" evidence="13">
    <location>
        <position position="67"/>
    </location>
</feature>
<dbReference type="FunFam" id="3.30.420.10:FF:000002">
    <property type="entry name" value="Crossover junction endodeoxyribonuclease RuvC"/>
    <property type="match status" value="1"/>
</dbReference>
<organism evidence="15 16">
    <name type="scientific">Thermacetogenium phaeum (strain ATCC BAA-254 / DSM 26808 / PB)</name>
    <dbReference type="NCBI Taxonomy" id="1089553"/>
    <lineage>
        <taxon>Bacteria</taxon>
        <taxon>Bacillati</taxon>
        <taxon>Bacillota</taxon>
        <taxon>Clostridia</taxon>
        <taxon>Thermoanaerobacterales</taxon>
        <taxon>Thermoanaerobacteraceae</taxon>
        <taxon>Thermacetogenium</taxon>
    </lineage>
</organism>
<dbReference type="GO" id="GO:0006281">
    <property type="term" value="P:DNA repair"/>
    <property type="evidence" value="ECO:0007669"/>
    <property type="project" value="UniProtKB-UniRule"/>
</dbReference>
<dbReference type="GO" id="GO:0000287">
    <property type="term" value="F:magnesium ion binding"/>
    <property type="evidence" value="ECO:0007669"/>
    <property type="project" value="UniProtKB-UniRule"/>
</dbReference>
<keyword evidence="11 13" id="KW-0234">DNA repair</keyword>
<dbReference type="SUPFAM" id="SSF53098">
    <property type="entry name" value="Ribonuclease H-like"/>
    <property type="match status" value="1"/>
</dbReference>
<evidence type="ECO:0000256" key="4">
    <source>
        <dbReference type="ARBA" id="ARBA00022723"/>
    </source>
</evidence>
<comment type="subunit">
    <text evidence="13">Homodimer which binds Holliday junction (HJ) DNA. The HJ becomes 2-fold symmetrical on binding to RuvC with unstacked arms; it has a different conformation from HJ DNA in complex with RuvA. In the full resolvosome a probable DNA-RuvA(4)-RuvB(12)-RuvC(2) complex forms which resolves the HJ.</text>
</comment>
<evidence type="ECO:0000256" key="11">
    <source>
        <dbReference type="ARBA" id="ARBA00023204"/>
    </source>
</evidence>
<comment type="function">
    <text evidence="13">The RuvA-RuvB-RuvC complex processes Holliday junction (HJ) DNA during genetic recombination and DNA repair. Endonuclease that resolves HJ intermediates. Cleaves cruciform DNA by making single-stranded nicks across the HJ at symmetrical positions within the homologous arms, yielding a 5'-phosphate and a 3'-hydroxyl group; requires a central core of homology in the junction. The consensus cleavage sequence is 5'-(A/T)TT(C/G)-3'. Cleavage occurs on the 3'-side of the TT dinucleotide at the point of strand exchange. HJ branch migration catalyzed by RuvA-RuvB allows RuvC to scan DNA until it finds its consensus sequence, where it cleaves and resolves the cruciform DNA.</text>
</comment>
<evidence type="ECO:0000256" key="7">
    <source>
        <dbReference type="ARBA" id="ARBA00022801"/>
    </source>
</evidence>
<dbReference type="HOGENOM" id="CLU_091257_3_1_9"/>
<dbReference type="PRINTS" id="PR00696">
    <property type="entry name" value="RSOLVASERUVC"/>
</dbReference>
<dbReference type="OrthoDB" id="9805499at2"/>
<dbReference type="Proteomes" id="UP000000467">
    <property type="component" value="Chromosome"/>
</dbReference>
<evidence type="ECO:0000256" key="13">
    <source>
        <dbReference type="HAMAP-Rule" id="MF_00034"/>
    </source>
</evidence>
<dbReference type="PANTHER" id="PTHR30194">
    <property type="entry name" value="CROSSOVER JUNCTION ENDODEOXYRIBONUCLEASE RUVC"/>
    <property type="match status" value="1"/>
</dbReference>
<dbReference type="InterPro" id="IPR002176">
    <property type="entry name" value="X-over_junc_endoDNase_RuvC"/>
</dbReference>
<feature type="binding site" evidence="13">
    <location>
        <position position="140"/>
    </location>
    <ligand>
        <name>Mg(2+)</name>
        <dbReference type="ChEBI" id="CHEBI:18420"/>
        <label>1</label>
    </ligand>
</feature>
<feature type="binding site" evidence="13">
    <location>
        <position position="67"/>
    </location>
    <ligand>
        <name>Mg(2+)</name>
        <dbReference type="ChEBI" id="CHEBI:18420"/>
        <label>2</label>
    </ligand>
</feature>
<dbReference type="GO" id="GO:0003677">
    <property type="term" value="F:DNA binding"/>
    <property type="evidence" value="ECO:0007669"/>
    <property type="project" value="UniProtKB-KW"/>
</dbReference>
<dbReference type="Pfam" id="PF02075">
    <property type="entry name" value="RuvC"/>
    <property type="match status" value="1"/>
</dbReference>
<dbReference type="InterPro" id="IPR036397">
    <property type="entry name" value="RNaseH_sf"/>
</dbReference>
<evidence type="ECO:0000256" key="5">
    <source>
        <dbReference type="ARBA" id="ARBA00022759"/>
    </source>
</evidence>
<evidence type="ECO:0000256" key="3">
    <source>
        <dbReference type="ARBA" id="ARBA00022722"/>
    </source>
</evidence>
<dbReference type="Gene3D" id="3.30.420.10">
    <property type="entry name" value="Ribonuclease H-like superfamily/Ribonuclease H"/>
    <property type="match status" value="1"/>
</dbReference>
<dbReference type="GO" id="GO:0005737">
    <property type="term" value="C:cytoplasm"/>
    <property type="evidence" value="ECO:0007669"/>
    <property type="project" value="UniProtKB-SubCell"/>
</dbReference>
<dbReference type="GO" id="GO:0006310">
    <property type="term" value="P:DNA recombination"/>
    <property type="evidence" value="ECO:0007669"/>
    <property type="project" value="UniProtKB-UniRule"/>
</dbReference>
<gene>
    <name evidence="13 15" type="primary">ruvC</name>
    <name evidence="15" type="ordered locus">Tph_c12290</name>
</gene>
<dbReference type="NCBIfam" id="NF000711">
    <property type="entry name" value="PRK00039.2-1"/>
    <property type="match status" value="1"/>
</dbReference>
<feature type="binding site" evidence="13">
    <location>
        <position position="7"/>
    </location>
    <ligand>
        <name>Mg(2+)</name>
        <dbReference type="ChEBI" id="CHEBI:18420"/>
        <label>1</label>
    </ligand>
</feature>
<comment type="similarity">
    <text evidence="1 13">Belongs to the RuvC family.</text>
</comment>
<sequence>MIILGIDPGVIFTGYGVISVKEKKPFLVDYGIIEIDREKGLPERLNGIYKRVINLCDNFCPGALALEEIYFNKNSRTALTVGHMRGAVILAAVHREVDVFTYTPLQIKQTISGYGRAAKEQIQRMVKLILGLPELPEPDHAGDALAAAICHYYIARTMGRVNRG</sequence>
<evidence type="ECO:0000256" key="14">
    <source>
        <dbReference type="NCBIfam" id="TIGR00228"/>
    </source>
</evidence>
<keyword evidence="3 13" id="KW-0540">Nuclease</keyword>
<evidence type="ECO:0000256" key="12">
    <source>
        <dbReference type="ARBA" id="ARBA00029354"/>
    </source>
</evidence>
<evidence type="ECO:0000256" key="1">
    <source>
        <dbReference type="ARBA" id="ARBA00009518"/>
    </source>
</evidence>
<accession>K4LHM1</accession>
<dbReference type="CDD" id="cd16962">
    <property type="entry name" value="RuvC"/>
    <property type="match status" value="1"/>
</dbReference>
<keyword evidence="4 13" id="KW-0479">Metal-binding</keyword>
<dbReference type="eggNOG" id="COG0817">
    <property type="taxonomic scope" value="Bacteria"/>
</dbReference>
<dbReference type="AlphaFoldDB" id="K4LHM1"/>
<dbReference type="InterPro" id="IPR012337">
    <property type="entry name" value="RNaseH-like_sf"/>
</dbReference>
<keyword evidence="5 13" id="KW-0255">Endonuclease</keyword>
<keyword evidence="2 13" id="KW-0963">Cytoplasm</keyword>
<keyword evidence="10 13" id="KW-0233">DNA recombination</keyword>
<keyword evidence="16" id="KW-1185">Reference proteome</keyword>
<dbReference type="STRING" id="1089553.Tph_c12290"/>
<comment type="cofactor">
    <cofactor evidence="13">
        <name>Mg(2+)</name>
        <dbReference type="ChEBI" id="CHEBI:18420"/>
    </cofactor>
    <text evidence="13">Binds 2 Mg(2+) ion per subunit.</text>
</comment>
<dbReference type="PANTHER" id="PTHR30194:SF3">
    <property type="entry name" value="CROSSOVER JUNCTION ENDODEOXYRIBONUCLEASE RUVC"/>
    <property type="match status" value="1"/>
</dbReference>
<comment type="subcellular location">
    <subcellularLocation>
        <location evidence="13">Cytoplasm</location>
    </subcellularLocation>
</comment>
<comment type="catalytic activity">
    <reaction evidence="12 13">
        <text>Endonucleolytic cleavage at a junction such as a reciprocal single-stranded crossover between two homologous DNA duplexes (Holliday junction).</text>
        <dbReference type="EC" id="3.1.21.10"/>
    </reaction>
</comment>
<evidence type="ECO:0000256" key="8">
    <source>
        <dbReference type="ARBA" id="ARBA00022842"/>
    </source>
</evidence>
<protein>
    <recommendedName>
        <fullName evidence="13 14">Crossover junction endodeoxyribonuclease RuvC</fullName>
        <ecNumber evidence="13 14">3.1.21.10</ecNumber>
    </recommendedName>
    <alternativeName>
        <fullName evidence="13">Holliday junction nuclease RuvC</fullName>
    </alternativeName>
    <alternativeName>
        <fullName evidence="13">Holliday junction resolvase RuvC</fullName>
    </alternativeName>
</protein>
<evidence type="ECO:0000313" key="16">
    <source>
        <dbReference type="Proteomes" id="UP000000467"/>
    </source>
</evidence>
<dbReference type="KEGG" id="tpz:Tph_c12290"/>
<evidence type="ECO:0000256" key="2">
    <source>
        <dbReference type="ARBA" id="ARBA00022490"/>
    </source>
</evidence>
<dbReference type="EMBL" id="CP003732">
    <property type="protein sequence ID" value="AFV11450.1"/>
    <property type="molecule type" value="Genomic_DNA"/>
</dbReference>
<proteinExistence type="inferred from homology"/>
<dbReference type="GO" id="GO:0008821">
    <property type="term" value="F:crossover junction DNA endonuclease activity"/>
    <property type="evidence" value="ECO:0007669"/>
    <property type="project" value="UniProtKB-UniRule"/>
</dbReference>
<keyword evidence="9 13" id="KW-0238">DNA-binding</keyword>
<dbReference type="GO" id="GO:0048476">
    <property type="term" value="C:Holliday junction resolvase complex"/>
    <property type="evidence" value="ECO:0007669"/>
    <property type="project" value="UniProtKB-UniRule"/>
</dbReference>
<feature type="active site" evidence="13">
    <location>
        <position position="140"/>
    </location>
</feature>
<feature type="active site" evidence="13">
    <location>
        <position position="7"/>
    </location>
</feature>
<keyword evidence="6 13" id="KW-0227">DNA damage</keyword>
<evidence type="ECO:0000256" key="6">
    <source>
        <dbReference type="ARBA" id="ARBA00022763"/>
    </source>
</evidence>
<name>K4LHM1_THEPS</name>
<dbReference type="NCBIfam" id="TIGR00228">
    <property type="entry name" value="ruvC"/>
    <property type="match status" value="1"/>
</dbReference>
<keyword evidence="7 13" id="KW-0378">Hydrolase</keyword>
<dbReference type="RefSeq" id="WP_015050331.1">
    <property type="nucleotide sequence ID" value="NC_018870.1"/>
</dbReference>
<keyword evidence="8 13" id="KW-0460">Magnesium</keyword>
<dbReference type="EC" id="3.1.21.10" evidence="13 14"/>
<dbReference type="HAMAP" id="MF_00034">
    <property type="entry name" value="RuvC"/>
    <property type="match status" value="1"/>
</dbReference>
<reference evidence="15 16" key="1">
    <citation type="journal article" date="2012" name="BMC Genomics">
        <title>Genome-guided analysis of physiological and morphological traits of the fermentative acetate oxidizer Thermacetogenium phaeum.</title>
        <authorList>
            <person name="Oehler D."/>
            <person name="Poehlein A."/>
            <person name="Leimbach A."/>
            <person name="Muller N."/>
            <person name="Daniel R."/>
            <person name="Gottschalk G."/>
            <person name="Schink B."/>
        </authorList>
    </citation>
    <scope>NUCLEOTIDE SEQUENCE [LARGE SCALE GENOMIC DNA]</scope>
    <source>
        <strain evidence="16">ATCC BAA-254 / DSM 26808 / PB</strain>
    </source>
</reference>
<evidence type="ECO:0000313" key="15">
    <source>
        <dbReference type="EMBL" id="AFV11450.1"/>
    </source>
</evidence>